<feature type="transmembrane region" description="Helical" evidence="1">
    <location>
        <begin position="120"/>
        <end position="141"/>
    </location>
</feature>
<reference evidence="3" key="1">
    <citation type="journal article" date="2014" name="Int. J. Syst. Evol. Microbiol.">
        <title>Complete genome sequence of Corynebacterium casei LMG S-19264T (=DSM 44701T), isolated from a smear-ripened cheese.</title>
        <authorList>
            <consortium name="US DOE Joint Genome Institute (JGI-PGF)"/>
            <person name="Walter F."/>
            <person name="Albersmeier A."/>
            <person name="Kalinowski J."/>
            <person name="Ruckert C."/>
        </authorList>
    </citation>
    <scope>NUCLEOTIDE SEQUENCE</scope>
    <source>
        <strain evidence="3">CGMCC 1.12754</strain>
    </source>
</reference>
<feature type="transmembrane region" description="Helical" evidence="1">
    <location>
        <begin position="379"/>
        <end position="396"/>
    </location>
</feature>
<gene>
    <name evidence="3" type="ORF">GCM10011398_12430</name>
</gene>
<feature type="transmembrane region" description="Helical" evidence="1">
    <location>
        <begin position="148"/>
        <end position="168"/>
    </location>
</feature>
<feature type="transmembrane region" description="Helical" evidence="1">
    <location>
        <begin position="219"/>
        <end position="246"/>
    </location>
</feature>
<evidence type="ECO:0000313" key="4">
    <source>
        <dbReference type="Proteomes" id="UP000622860"/>
    </source>
</evidence>
<protein>
    <submittedName>
        <fullName evidence="3">Sporulation integral membrane protein YlbJ</fullName>
    </submittedName>
</protein>
<dbReference type="InterPro" id="IPR011642">
    <property type="entry name" value="Gate_dom"/>
</dbReference>
<feature type="transmembrane region" description="Helical" evidence="1">
    <location>
        <begin position="7"/>
        <end position="26"/>
    </location>
</feature>
<feature type="transmembrane region" description="Helical" evidence="1">
    <location>
        <begin position="77"/>
        <end position="100"/>
    </location>
</feature>
<dbReference type="NCBIfam" id="TIGR02871">
    <property type="entry name" value="spore_ylbJ"/>
    <property type="match status" value="1"/>
</dbReference>
<name>A0A917M141_9BACI</name>
<dbReference type="Pfam" id="PF07670">
    <property type="entry name" value="Gate"/>
    <property type="match status" value="1"/>
</dbReference>
<evidence type="ECO:0000259" key="2">
    <source>
        <dbReference type="Pfam" id="PF07670"/>
    </source>
</evidence>
<evidence type="ECO:0000313" key="3">
    <source>
        <dbReference type="EMBL" id="GGG69914.1"/>
    </source>
</evidence>
<dbReference type="InterPro" id="IPR014226">
    <property type="entry name" value="Spore_IM_YlbJ"/>
</dbReference>
<accession>A0A917M141</accession>
<feature type="transmembrane region" description="Helical" evidence="1">
    <location>
        <begin position="292"/>
        <end position="314"/>
    </location>
</feature>
<reference evidence="3" key="2">
    <citation type="submission" date="2020-09" db="EMBL/GenBank/DDBJ databases">
        <authorList>
            <person name="Sun Q."/>
            <person name="Zhou Y."/>
        </authorList>
    </citation>
    <scope>NUCLEOTIDE SEQUENCE</scope>
    <source>
        <strain evidence="3">CGMCC 1.12754</strain>
    </source>
</reference>
<evidence type="ECO:0000256" key="1">
    <source>
        <dbReference type="SAM" id="Phobius"/>
    </source>
</evidence>
<feature type="transmembrane region" description="Helical" evidence="1">
    <location>
        <begin position="258"/>
        <end position="280"/>
    </location>
</feature>
<proteinExistence type="predicted"/>
<dbReference type="Proteomes" id="UP000622860">
    <property type="component" value="Unassembled WGS sequence"/>
</dbReference>
<feature type="domain" description="Nucleoside transporter/FeoB GTPase Gate" evidence="2">
    <location>
        <begin position="42"/>
        <end position="139"/>
    </location>
</feature>
<keyword evidence="1" id="KW-0472">Membrane</keyword>
<comment type="caution">
    <text evidence="3">The sequence shown here is derived from an EMBL/GenBank/DDBJ whole genome shotgun (WGS) entry which is preliminary data.</text>
</comment>
<organism evidence="3 4">
    <name type="scientific">Virgibacillus oceani</name>
    <dbReference type="NCBI Taxonomy" id="1479511"/>
    <lineage>
        <taxon>Bacteria</taxon>
        <taxon>Bacillati</taxon>
        <taxon>Bacillota</taxon>
        <taxon>Bacilli</taxon>
        <taxon>Bacillales</taxon>
        <taxon>Bacillaceae</taxon>
        <taxon>Virgibacillus</taxon>
    </lineage>
</organism>
<keyword evidence="1" id="KW-1133">Transmembrane helix</keyword>
<dbReference type="EMBL" id="BMFR01000003">
    <property type="protein sequence ID" value="GGG69914.1"/>
    <property type="molecule type" value="Genomic_DNA"/>
</dbReference>
<feature type="transmembrane region" description="Helical" evidence="1">
    <location>
        <begin position="326"/>
        <end position="347"/>
    </location>
</feature>
<keyword evidence="4" id="KW-1185">Reference proteome</keyword>
<dbReference type="AlphaFoldDB" id="A0A917M141"/>
<keyword evidence="1" id="KW-0812">Transmembrane</keyword>
<feature type="transmembrane region" description="Helical" evidence="1">
    <location>
        <begin position="46"/>
        <end position="70"/>
    </location>
</feature>
<sequence length="402" mass="44835">MKQIIKTLLLASITCFIAFAILKFPMDATEASIRGLTLWWEKVFPTLLPFFVIAELLLGFGVVKFIGILCEPIMRPIFNVPGVGSFAWVMGMASGYPTGAKISARLREENQITQIEGERLVSFTNASSPLFIFGVISVGFFVDEKLGILLAVCHYLGNALVGICMRFHGRTHEQNTQHSTKQKISIMKALQEMHRTRLNDPRPIGQVLGEAVLNAVKTLVMVGGFIIIFSVITKLLFLIGVTPFLAKGFQSFFHLLSLPIDLALPFLSGLFEITIGGSMISHEATDNLLAQLVVVSFILAFHGFSVQAQVASIIANTDIRFTPYFFARFLHGLFASLLTIILFKPLYLNRQVFDMEEVPVSKGFQQSIWTDFIRVLEQIGPLITFFALGVAIIVLYRRKQHK</sequence>